<keyword evidence="5" id="KW-0408">Iron</keyword>
<evidence type="ECO:0000256" key="7">
    <source>
        <dbReference type="ARBA" id="ARBA00023601"/>
    </source>
</evidence>
<accession>A0A7C3UXK5</accession>
<dbReference type="InterPro" id="IPR013785">
    <property type="entry name" value="Aldolase_TIM"/>
</dbReference>
<evidence type="ECO:0000256" key="5">
    <source>
        <dbReference type="ARBA" id="ARBA00023004"/>
    </source>
</evidence>
<comment type="caution">
    <text evidence="9">The sequence shown here is derived from an EMBL/GenBank/DDBJ whole genome shotgun (WGS) entry which is preliminary data.</text>
</comment>
<dbReference type="SFLD" id="SFLDG01067">
    <property type="entry name" value="SPASM/twitch_domain_containing"/>
    <property type="match status" value="1"/>
</dbReference>
<evidence type="ECO:0000256" key="1">
    <source>
        <dbReference type="ARBA" id="ARBA00001966"/>
    </source>
</evidence>
<dbReference type="NCBIfam" id="TIGR04085">
    <property type="entry name" value="rSAM_more_4Fe4S"/>
    <property type="match status" value="1"/>
</dbReference>
<dbReference type="GO" id="GO:0046872">
    <property type="term" value="F:metal ion binding"/>
    <property type="evidence" value="ECO:0007669"/>
    <property type="project" value="UniProtKB-KW"/>
</dbReference>
<proteinExistence type="inferred from homology"/>
<dbReference type="SFLD" id="SFLDG01386">
    <property type="entry name" value="main_SPASM_domain-containing"/>
    <property type="match status" value="1"/>
</dbReference>
<dbReference type="InterPro" id="IPR058240">
    <property type="entry name" value="rSAM_sf"/>
</dbReference>
<comment type="cofactor">
    <cofactor evidence="1">
        <name>[4Fe-4S] cluster</name>
        <dbReference type="ChEBI" id="CHEBI:49883"/>
    </cofactor>
</comment>
<evidence type="ECO:0000313" key="9">
    <source>
        <dbReference type="EMBL" id="HGF34036.1"/>
    </source>
</evidence>
<dbReference type="Pfam" id="PF13186">
    <property type="entry name" value="SPASM"/>
    <property type="match status" value="1"/>
</dbReference>
<keyword evidence="6" id="KW-0411">Iron-sulfur</keyword>
<dbReference type="Gene3D" id="3.20.20.70">
    <property type="entry name" value="Aldolase class I"/>
    <property type="match status" value="1"/>
</dbReference>
<evidence type="ECO:0000256" key="3">
    <source>
        <dbReference type="ARBA" id="ARBA00022691"/>
    </source>
</evidence>
<comment type="similarity">
    <text evidence="7">Belongs to the radical SAM superfamily. Anaerobic sulfatase-maturating enzyme family.</text>
</comment>
<dbReference type="Pfam" id="PF04055">
    <property type="entry name" value="Radical_SAM"/>
    <property type="match status" value="1"/>
</dbReference>
<organism evidence="9">
    <name type="scientific">Desulfobacca acetoxidans</name>
    <dbReference type="NCBI Taxonomy" id="60893"/>
    <lineage>
        <taxon>Bacteria</taxon>
        <taxon>Pseudomonadati</taxon>
        <taxon>Thermodesulfobacteriota</taxon>
        <taxon>Desulfobaccia</taxon>
        <taxon>Desulfobaccales</taxon>
        <taxon>Desulfobaccaceae</taxon>
        <taxon>Desulfobacca</taxon>
    </lineage>
</organism>
<evidence type="ECO:0000256" key="2">
    <source>
        <dbReference type="ARBA" id="ARBA00022485"/>
    </source>
</evidence>
<dbReference type="SUPFAM" id="SSF102114">
    <property type="entry name" value="Radical SAM enzymes"/>
    <property type="match status" value="1"/>
</dbReference>
<dbReference type="CDD" id="cd21120">
    <property type="entry name" value="SPASM_anSME"/>
    <property type="match status" value="1"/>
</dbReference>
<dbReference type="SFLD" id="SFLDG01384">
    <property type="entry name" value="thioether_bond_formation_requi"/>
    <property type="match status" value="1"/>
</dbReference>
<dbReference type="NCBIfam" id="TIGR03942">
    <property type="entry name" value="sulfatase_rSAM"/>
    <property type="match status" value="1"/>
</dbReference>
<evidence type="ECO:0000259" key="8">
    <source>
        <dbReference type="PROSITE" id="PS51918"/>
    </source>
</evidence>
<dbReference type="InterPro" id="IPR023885">
    <property type="entry name" value="4Fe4S-binding_SPASM_dom"/>
</dbReference>
<dbReference type="InterPro" id="IPR023867">
    <property type="entry name" value="Sulphatase_maturase_rSAM"/>
</dbReference>
<gene>
    <name evidence="9" type="ORF">ENW96_06555</name>
</gene>
<keyword evidence="3" id="KW-0949">S-adenosyl-L-methionine</keyword>
<dbReference type="SFLD" id="SFLDF00285">
    <property type="entry name" value="anaerobic_Ser-type_sulfatase-m"/>
    <property type="match status" value="1"/>
</dbReference>
<protein>
    <submittedName>
        <fullName evidence="9">Anaerobic sulfatase maturase</fullName>
    </submittedName>
</protein>
<dbReference type="InterPro" id="IPR007197">
    <property type="entry name" value="rSAM"/>
</dbReference>
<dbReference type="InterPro" id="IPR047207">
    <property type="entry name" value="SPASM_anSME"/>
</dbReference>
<dbReference type="CDD" id="cd01335">
    <property type="entry name" value="Radical_SAM"/>
    <property type="match status" value="1"/>
</dbReference>
<keyword evidence="4" id="KW-0479">Metal-binding</keyword>
<feature type="domain" description="Radical SAM core" evidence="8">
    <location>
        <begin position="13"/>
        <end position="247"/>
    </location>
</feature>
<evidence type="ECO:0000256" key="4">
    <source>
        <dbReference type="ARBA" id="ARBA00022723"/>
    </source>
</evidence>
<dbReference type="AlphaFoldDB" id="A0A7C3UXK5"/>
<dbReference type="GO" id="GO:0016491">
    <property type="term" value="F:oxidoreductase activity"/>
    <property type="evidence" value="ECO:0007669"/>
    <property type="project" value="InterPro"/>
</dbReference>
<dbReference type="GO" id="GO:0051539">
    <property type="term" value="F:4 iron, 4 sulfur cluster binding"/>
    <property type="evidence" value="ECO:0007669"/>
    <property type="project" value="UniProtKB-KW"/>
</dbReference>
<dbReference type="PROSITE" id="PS51918">
    <property type="entry name" value="RADICAL_SAM"/>
    <property type="match status" value="1"/>
</dbReference>
<dbReference type="InterPro" id="IPR034491">
    <property type="entry name" value="Anaerob_Ser_sulfatase-maturase"/>
</dbReference>
<dbReference type="PANTHER" id="PTHR43273:SF3">
    <property type="entry name" value="ANAEROBIC SULFATASE-MATURATING ENZYME HOMOLOG ASLB-RELATED"/>
    <property type="match status" value="1"/>
</dbReference>
<keyword evidence="2" id="KW-0004">4Fe-4S</keyword>
<evidence type="ECO:0000256" key="6">
    <source>
        <dbReference type="ARBA" id="ARBA00023014"/>
    </source>
</evidence>
<dbReference type="EMBL" id="DTMF01000165">
    <property type="protein sequence ID" value="HGF34036.1"/>
    <property type="molecule type" value="Genomic_DNA"/>
</dbReference>
<reference evidence="9" key="1">
    <citation type="journal article" date="2020" name="mSystems">
        <title>Genome- and Community-Level Interaction Insights into Carbon Utilization and Element Cycling Functions of Hydrothermarchaeota in Hydrothermal Sediment.</title>
        <authorList>
            <person name="Zhou Z."/>
            <person name="Liu Y."/>
            <person name="Xu W."/>
            <person name="Pan J."/>
            <person name="Luo Z.H."/>
            <person name="Li M."/>
        </authorList>
    </citation>
    <scope>NUCLEOTIDE SEQUENCE [LARGE SCALE GENOMIC DNA]</scope>
    <source>
        <strain evidence="9">SpSt-897</strain>
    </source>
</reference>
<dbReference type="SFLD" id="SFLDG01072">
    <property type="entry name" value="dehydrogenase_like"/>
    <property type="match status" value="1"/>
</dbReference>
<dbReference type="SFLD" id="SFLDS00029">
    <property type="entry name" value="Radical_SAM"/>
    <property type="match status" value="1"/>
</dbReference>
<dbReference type="PANTHER" id="PTHR43273">
    <property type="entry name" value="ANAEROBIC SULFATASE-MATURATING ENZYME HOMOLOG ASLB-RELATED"/>
    <property type="match status" value="1"/>
</dbReference>
<name>A0A7C3UXK5_9BACT</name>
<sequence length="436" mass="50710">MAPNPQPFKSQLWRGKPIRRLHVMVKPTGPVCNLNCTYCYYLSKEFMLTTGNRWRISDEVLEAFIRQYFQGQNYKEVVFSWQGGEPTLLGLDFFRRVVELQKRYCPPHVRCENDLQTNGTLLDEAWCKFLAEHNFLVGLSLDGPQELHDQYRKNKLGEGSFERVFRGARLLRKHRVHFATLTCVNRLTAQHPLQVYRFLRDEVGARRMQFIPIVEPLGFWYKPPPFLDRQSMPLDGSPQARPGHPESVVEDWCVDPEDWGEFLCRIFDEWLKKDPGRLYVNYFEAAVETWMGHLSPLCTQAPLCGKGLALEHDGAVYACDHYVYPQYCLGNILTQPLEDMAYSEGQERFGKSKEGTLPGYCRRCAYEFACFGDCPKNRFLRTPDGEPGLNYLCRGWKRFFAHIDPHIQKIVRSLGAQVVKEARAPAAELWRPEKRR</sequence>